<dbReference type="SUPFAM" id="SSF53448">
    <property type="entry name" value="Nucleotide-diphospho-sugar transferases"/>
    <property type="match status" value="1"/>
</dbReference>
<reference evidence="3" key="1">
    <citation type="submission" date="2016-11" db="EMBL/GenBank/DDBJ databases">
        <authorList>
            <person name="Varghese N."/>
            <person name="Submissions S."/>
        </authorList>
    </citation>
    <scope>NUCLEOTIDE SEQUENCE [LARGE SCALE GENOMIC DNA]</scope>
    <source>
        <strain evidence="3">DSM 3071</strain>
    </source>
</reference>
<feature type="domain" description="Glycosyltransferase 2-like" evidence="1">
    <location>
        <begin position="4"/>
        <end position="148"/>
    </location>
</feature>
<name>A0A1M5XVV7_BUTFI</name>
<protein>
    <submittedName>
        <fullName evidence="2">Glycosyl transferase family 2</fullName>
    </submittedName>
</protein>
<dbReference type="Proteomes" id="UP000184278">
    <property type="component" value="Unassembled WGS sequence"/>
</dbReference>
<accession>A0A1M5XVV7</accession>
<gene>
    <name evidence="2" type="ORF">SAMN02745229_01361</name>
</gene>
<dbReference type="GO" id="GO:0016758">
    <property type="term" value="F:hexosyltransferase activity"/>
    <property type="evidence" value="ECO:0007669"/>
    <property type="project" value="UniProtKB-ARBA"/>
</dbReference>
<evidence type="ECO:0000313" key="2">
    <source>
        <dbReference type="EMBL" id="SHI03975.1"/>
    </source>
</evidence>
<dbReference type="STRING" id="1121131.SAMN02745229_01361"/>
<dbReference type="CDD" id="cd00761">
    <property type="entry name" value="Glyco_tranf_GTA_type"/>
    <property type="match status" value="1"/>
</dbReference>
<dbReference type="AlphaFoldDB" id="A0A1M5XVV7"/>
<sequence length="348" mass="40869">MKLSIIVPVYNQAADDKLKWCLDSLVGQTLPKDQYEIIAVDDCSTDDSFKIMQEYERSNSSFFHAIHSEVNHHQGGAKNIGLAVAKGDWIGFIDADDWITLDFYEKLLNKAEETGADMVGCDYHLTPEHSNKIGKVVHNNNEAQTGILDREKYKKLILDPGSLVVKIYKRDIILKGTSGKIFPEDIFYEDNAVANTWMLRAEHFEYIPEPMYYYYQHEASTVHTISKKNLEDRKVAGRLLLMEAMKQGYIEDYRPEIEFKYTVLFYINTLFSAMPRSQHFRGCYGFTKDLAKEMKRTFPNFQNNIYYKQRIGEEEKKLIAMQMKSHLLFYIYYRMLWAYRDLRKKINH</sequence>
<dbReference type="PANTHER" id="PTHR22916">
    <property type="entry name" value="GLYCOSYLTRANSFERASE"/>
    <property type="match status" value="1"/>
</dbReference>
<proteinExistence type="predicted"/>
<dbReference type="Pfam" id="PF00535">
    <property type="entry name" value="Glycos_transf_2"/>
    <property type="match status" value="1"/>
</dbReference>
<keyword evidence="2" id="KW-0808">Transferase</keyword>
<dbReference type="GeneID" id="89511444"/>
<dbReference type="RefSeq" id="WP_073386547.1">
    <property type="nucleotide sequence ID" value="NZ_FQXK01000010.1"/>
</dbReference>
<keyword evidence="3" id="KW-1185">Reference proteome</keyword>
<dbReference type="InterPro" id="IPR001173">
    <property type="entry name" value="Glyco_trans_2-like"/>
</dbReference>
<dbReference type="OrthoDB" id="9807674at2"/>
<dbReference type="Gene3D" id="3.90.550.10">
    <property type="entry name" value="Spore Coat Polysaccharide Biosynthesis Protein SpsA, Chain A"/>
    <property type="match status" value="1"/>
</dbReference>
<dbReference type="EMBL" id="FQXK01000010">
    <property type="protein sequence ID" value="SHI03975.1"/>
    <property type="molecule type" value="Genomic_DNA"/>
</dbReference>
<evidence type="ECO:0000259" key="1">
    <source>
        <dbReference type="Pfam" id="PF00535"/>
    </source>
</evidence>
<evidence type="ECO:0000313" key="3">
    <source>
        <dbReference type="Proteomes" id="UP000184278"/>
    </source>
</evidence>
<dbReference type="PANTHER" id="PTHR22916:SF3">
    <property type="entry name" value="UDP-GLCNAC:BETAGAL BETA-1,3-N-ACETYLGLUCOSAMINYLTRANSFERASE-LIKE PROTEIN 1"/>
    <property type="match status" value="1"/>
</dbReference>
<dbReference type="InterPro" id="IPR029044">
    <property type="entry name" value="Nucleotide-diphossugar_trans"/>
</dbReference>
<organism evidence="2 3">
    <name type="scientific">Butyrivibrio fibrisolvens DSM 3071</name>
    <dbReference type="NCBI Taxonomy" id="1121131"/>
    <lineage>
        <taxon>Bacteria</taxon>
        <taxon>Bacillati</taxon>
        <taxon>Bacillota</taxon>
        <taxon>Clostridia</taxon>
        <taxon>Lachnospirales</taxon>
        <taxon>Lachnospiraceae</taxon>
        <taxon>Butyrivibrio</taxon>
    </lineage>
</organism>